<dbReference type="Pfam" id="PF01966">
    <property type="entry name" value="HD"/>
    <property type="match status" value="1"/>
</dbReference>
<dbReference type="Gene3D" id="1.10.3210.10">
    <property type="entry name" value="Hypothetical protein af1432"/>
    <property type="match status" value="1"/>
</dbReference>
<dbReference type="EMBL" id="KB932208">
    <property type="protein sequence ID" value="KCV68396.1"/>
    <property type="molecule type" value="Genomic_DNA"/>
</dbReference>
<dbReference type="PANTHER" id="PTHR11373">
    <property type="entry name" value="DEOXYNUCLEOSIDE TRIPHOSPHATE TRIPHOSPHOHYDROLASE"/>
    <property type="match status" value="1"/>
</dbReference>
<dbReference type="RefSeq" id="XP_009496828.1">
    <property type="nucleotide sequence ID" value="XM_009498553.1"/>
</dbReference>
<dbReference type="Proteomes" id="UP000030693">
    <property type="component" value="Unassembled WGS sequence"/>
</dbReference>
<dbReference type="InterPro" id="IPR003607">
    <property type="entry name" value="HD/PDEase_dom"/>
</dbReference>
<dbReference type="AlphaFoldDB" id="A0A058Z2P0"/>
<organism evidence="2">
    <name type="scientific">Fonticula alba</name>
    <name type="common">Slime mold</name>
    <dbReference type="NCBI Taxonomy" id="691883"/>
    <lineage>
        <taxon>Eukaryota</taxon>
        <taxon>Rotosphaerida</taxon>
        <taxon>Fonticulaceae</taxon>
        <taxon>Fonticula</taxon>
    </lineage>
</organism>
<evidence type="ECO:0000313" key="3">
    <source>
        <dbReference type="Proteomes" id="UP000030693"/>
    </source>
</evidence>
<protein>
    <recommendedName>
        <fullName evidence="1">HD/PDEase domain-containing protein</fullName>
    </recommendedName>
</protein>
<feature type="domain" description="HD/PDEase" evidence="1">
    <location>
        <begin position="63"/>
        <end position="243"/>
    </location>
</feature>
<dbReference type="SMART" id="SM00471">
    <property type="entry name" value="HDc"/>
    <property type="match status" value="1"/>
</dbReference>
<dbReference type="GeneID" id="20529415"/>
<dbReference type="GO" id="GO:0005634">
    <property type="term" value="C:nucleus"/>
    <property type="evidence" value="ECO:0007669"/>
    <property type="project" value="TreeGrafter"/>
</dbReference>
<dbReference type="CDD" id="cd00077">
    <property type="entry name" value="HDc"/>
    <property type="match status" value="1"/>
</dbReference>
<dbReference type="InterPro" id="IPR006674">
    <property type="entry name" value="HD_domain"/>
</dbReference>
<dbReference type="OMA" id="HEDMSER"/>
<sequence>MVSKSEPLPPGVSINHELRTLNDSIHNDYALEEYFFQIVDTPHFQRLRGLKQLGITSYVFPSAAHTRFEHSLGVGHLTRTLVDRLWATQPGAFAGLDFLAVRTSLIIAGLCHDLGHGPFSHLFDGNFMLRAVDAPKGDHWTHEKGSVDMLDDLLRYLGLQEDADGLMWLKSKQNGDIPFSPGLVKAVIDSGKGLRAQADVPASLKRYASPEVRFLFQIVANDDTGIDVDRFDYFRRDTYNAGAQTAYNPMRLVNSARIVEGQIAFPEKEFPNLRLMFQTRFNLFKHVYTHRVSEAINLMVVDALLKADGALRISSMVHNPAMYVHLTDGILDQIAASAAHGWRCMCGDPEPCDKNSESEHFKSMAQARGLVERIRKRDLYQLAFEKVFYNRTLYRDLTRAAKEDGLKNQILEKDSTEKLRRDDFHVDLASIHHGDKENDPMVKVLFFSKDKPDKLLLLPRDTPLPDLDGPFIEYRLRVYARNREHTKDIHAAAKAWLKSLTPGN</sequence>
<dbReference type="GO" id="GO:0008832">
    <property type="term" value="F:dGTPase activity"/>
    <property type="evidence" value="ECO:0007669"/>
    <property type="project" value="TreeGrafter"/>
</dbReference>
<dbReference type="OrthoDB" id="9991235at2759"/>
<dbReference type="PANTHER" id="PTHR11373:SF4">
    <property type="entry name" value="DEOXYNUCLEOSIDE TRIPHOSPHATE TRIPHOSPHOHYDROLASE SAMHD1"/>
    <property type="match status" value="1"/>
</dbReference>
<reference evidence="2" key="1">
    <citation type="submission" date="2013-04" db="EMBL/GenBank/DDBJ databases">
        <title>The Genome Sequence of Fonticula alba ATCC 38817.</title>
        <authorList>
            <consortium name="The Broad Institute Genomics Platform"/>
            <person name="Russ C."/>
            <person name="Cuomo C."/>
            <person name="Burger G."/>
            <person name="Gray M.W."/>
            <person name="Holland P.W.H."/>
            <person name="King N."/>
            <person name="Lang F.B.F."/>
            <person name="Roger A.J."/>
            <person name="Ruiz-Trillo I."/>
            <person name="Brown M."/>
            <person name="Walker B."/>
            <person name="Young S."/>
            <person name="Zeng Q."/>
            <person name="Gargeya S."/>
            <person name="Fitzgerald M."/>
            <person name="Haas B."/>
            <person name="Abouelleil A."/>
            <person name="Allen A.W."/>
            <person name="Alvarado L."/>
            <person name="Arachchi H.M."/>
            <person name="Berlin A.M."/>
            <person name="Chapman S.B."/>
            <person name="Gainer-Dewar J."/>
            <person name="Goldberg J."/>
            <person name="Griggs A."/>
            <person name="Gujja S."/>
            <person name="Hansen M."/>
            <person name="Howarth C."/>
            <person name="Imamovic A."/>
            <person name="Ireland A."/>
            <person name="Larimer J."/>
            <person name="McCowan C."/>
            <person name="Murphy C."/>
            <person name="Pearson M."/>
            <person name="Poon T.W."/>
            <person name="Priest M."/>
            <person name="Roberts A."/>
            <person name="Saif S."/>
            <person name="Shea T."/>
            <person name="Sisk P."/>
            <person name="Sykes S."/>
            <person name="Wortman J."/>
            <person name="Nusbaum C."/>
            <person name="Birren B."/>
        </authorList>
    </citation>
    <scope>NUCLEOTIDE SEQUENCE [LARGE SCALE GENOMIC DNA]</scope>
    <source>
        <strain evidence="2">ATCC 38817</strain>
    </source>
</reference>
<proteinExistence type="predicted"/>
<dbReference type="Gene3D" id="3.30.70.2760">
    <property type="match status" value="1"/>
</dbReference>
<name>A0A058Z2P0_FONAL</name>
<dbReference type="InterPro" id="IPR050135">
    <property type="entry name" value="dGTPase-like"/>
</dbReference>
<dbReference type="GO" id="GO:0006203">
    <property type="term" value="P:dGTP catabolic process"/>
    <property type="evidence" value="ECO:0007669"/>
    <property type="project" value="TreeGrafter"/>
</dbReference>
<evidence type="ECO:0000313" key="2">
    <source>
        <dbReference type="EMBL" id="KCV68396.1"/>
    </source>
</evidence>
<dbReference type="SUPFAM" id="SSF109604">
    <property type="entry name" value="HD-domain/PDEase-like"/>
    <property type="match status" value="1"/>
</dbReference>
<keyword evidence="3" id="KW-1185">Reference proteome</keyword>
<dbReference type="eggNOG" id="KOG2681">
    <property type="taxonomic scope" value="Eukaryota"/>
</dbReference>
<accession>A0A058Z2P0</accession>
<gene>
    <name evidence="2" type="ORF">H696_04690</name>
</gene>
<evidence type="ECO:0000259" key="1">
    <source>
        <dbReference type="SMART" id="SM00471"/>
    </source>
</evidence>